<name>A0A5B0BLQ8_9ACTN</name>
<sequence>MLGSSPRPRTDQSPVRERYMCSAASLIGSYVSWTDRAGDGMRHCEASGHGWTCDRSSERFPLTRGLCKTHYMQQRRGRELAPVDLARSVADGGRVCAFSGCGRAVSARELCTGHYQQCVKGQPLSPLRKKRGNGVFRKMIERGIVECLGCGEAKPLAEYSLLNASGAPRPYCKPCNAERARLGHYKVTRGFVDLLLAFQQGRCAVCARPHAGGRAMDIDHDHACCPGPGSCGACVRGLVCNNCNLHGLGWYEALPPELRTFDLLDEYLADPPAKRLRAELALTGA</sequence>
<gene>
    <name evidence="1" type="ORF">FGF04_02330</name>
</gene>
<dbReference type="OrthoDB" id="581550at2"/>
<dbReference type="InterPro" id="IPR038563">
    <property type="entry name" value="Endonuclease_7_sf"/>
</dbReference>
<dbReference type="AlphaFoldDB" id="A0A5B0BLQ8"/>
<dbReference type="Pfam" id="PF02945">
    <property type="entry name" value="Endonuclease_7"/>
    <property type="match status" value="1"/>
</dbReference>
<organism evidence="1 2">
    <name type="scientific">Streptomyces apricus</name>
    <dbReference type="NCBI Taxonomy" id="1828112"/>
    <lineage>
        <taxon>Bacteria</taxon>
        <taxon>Bacillati</taxon>
        <taxon>Actinomycetota</taxon>
        <taxon>Actinomycetes</taxon>
        <taxon>Kitasatosporales</taxon>
        <taxon>Streptomycetaceae</taxon>
        <taxon>Streptomyces</taxon>
    </lineage>
</organism>
<dbReference type="Gene3D" id="3.40.1800.10">
    <property type="entry name" value="His-Me finger endonucleases"/>
    <property type="match status" value="1"/>
</dbReference>
<keyword evidence="2" id="KW-1185">Reference proteome</keyword>
<protein>
    <recommendedName>
        <fullName evidence="3">Endonuclease VII</fullName>
    </recommendedName>
</protein>
<dbReference type="InterPro" id="IPR044925">
    <property type="entry name" value="His-Me_finger_sf"/>
</dbReference>
<reference evidence="1 2" key="1">
    <citation type="submission" date="2019-05" db="EMBL/GenBank/DDBJ databases">
        <authorList>
            <person name="Hariharan J."/>
            <person name="Choudoir M.J."/>
            <person name="Diebold P."/>
            <person name="Panke-Buisse K."/>
            <person name="Buckley D.H."/>
        </authorList>
    </citation>
    <scope>NUCLEOTIDE SEQUENCE [LARGE SCALE GENOMIC DNA]</scope>
    <source>
        <strain evidence="1 2">SUN51</strain>
    </source>
</reference>
<comment type="caution">
    <text evidence="1">The sequence shown here is derived from an EMBL/GenBank/DDBJ whole genome shotgun (WGS) entry which is preliminary data.</text>
</comment>
<evidence type="ECO:0000313" key="2">
    <source>
        <dbReference type="Proteomes" id="UP000324965"/>
    </source>
</evidence>
<dbReference type="Proteomes" id="UP000324965">
    <property type="component" value="Unassembled WGS sequence"/>
</dbReference>
<proteinExistence type="predicted"/>
<dbReference type="InterPro" id="IPR004211">
    <property type="entry name" value="Endonuclease_7"/>
</dbReference>
<dbReference type="EMBL" id="VDFC01000005">
    <property type="protein sequence ID" value="KAA0942707.1"/>
    <property type="molecule type" value="Genomic_DNA"/>
</dbReference>
<dbReference type="SUPFAM" id="SSF54060">
    <property type="entry name" value="His-Me finger endonucleases"/>
    <property type="match status" value="1"/>
</dbReference>
<evidence type="ECO:0008006" key="3">
    <source>
        <dbReference type="Google" id="ProtNLM"/>
    </source>
</evidence>
<evidence type="ECO:0000313" key="1">
    <source>
        <dbReference type="EMBL" id="KAA0942707.1"/>
    </source>
</evidence>
<accession>A0A5B0BLQ8</accession>